<dbReference type="Pfam" id="PF19269">
    <property type="entry name" value="Anticodon_2"/>
    <property type="match status" value="1"/>
</dbReference>
<comment type="function">
    <text evidence="7">Catalyzes the attachment of glutamate to tRNA(Glu) in a two-step reaction: glutamate is first activated by ATP to form Glu-AMP and then transferred to the acceptor end of tRNA(Glu).</text>
</comment>
<evidence type="ECO:0000259" key="9">
    <source>
        <dbReference type="Pfam" id="PF19269"/>
    </source>
</evidence>
<keyword evidence="2 7" id="KW-0436">Ligase</keyword>
<evidence type="ECO:0000256" key="3">
    <source>
        <dbReference type="ARBA" id="ARBA00022741"/>
    </source>
</evidence>
<comment type="similarity">
    <text evidence="1 7">Belongs to the class-I aminoacyl-tRNA synthetase family. Glutamate--tRNA ligase type 1 subfamily.</text>
</comment>
<comment type="subcellular location">
    <subcellularLocation>
        <location evidence="7">Cytoplasm</location>
    </subcellularLocation>
</comment>
<organism evidence="10 11">
    <name type="scientific">Candidatus Uhrbacteria bacterium RIFCSPLOWO2_01_FULL_47_25</name>
    <dbReference type="NCBI Taxonomy" id="1802402"/>
    <lineage>
        <taxon>Bacteria</taxon>
        <taxon>Candidatus Uhriibacteriota</taxon>
    </lineage>
</organism>
<dbReference type="SUPFAM" id="SSF48163">
    <property type="entry name" value="An anticodon-binding domain of class I aminoacyl-tRNA synthetases"/>
    <property type="match status" value="1"/>
</dbReference>
<feature type="short sequence motif" description="'HIGH' region" evidence="7">
    <location>
        <begin position="15"/>
        <end position="25"/>
    </location>
</feature>
<comment type="caution">
    <text evidence="10">The sequence shown here is derived from an EMBL/GenBank/DDBJ whole genome shotgun (WGS) entry which is preliminary data.</text>
</comment>
<proteinExistence type="inferred from homology"/>
<dbReference type="GO" id="GO:0005524">
    <property type="term" value="F:ATP binding"/>
    <property type="evidence" value="ECO:0007669"/>
    <property type="project" value="UniProtKB-UniRule"/>
</dbReference>
<dbReference type="InterPro" id="IPR020751">
    <property type="entry name" value="aa-tRNA-synth_I_codon-bd_sub2"/>
</dbReference>
<dbReference type="GO" id="GO:0005829">
    <property type="term" value="C:cytosol"/>
    <property type="evidence" value="ECO:0007669"/>
    <property type="project" value="TreeGrafter"/>
</dbReference>
<dbReference type="GO" id="GO:0004818">
    <property type="term" value="F:glutamate-tRNA ligase activity"/>
    <property type="evidence" value="ECO:0007669"/>
    <property type="project" value="UniProtKB-UniRule"/>
</dbReference>
<comment type="catalytic activity">
    <reaction evidence="7">
        <text>tRNA(Glu) + L-glutamate + ATP = L-glutamyl-tRNA(Glu) + AMP + diphosphate</text>
        <dbReference type="Rhea" id="RHEA:23540"/>
        <dbReference type="Rhea" id="RHEA-COMP:9663"/>
        <dbReference type="Rhea" id="RHEA-COMP:9680"/>
        <dbReference type="ChEBI" id="CHEBI:29985"/>
        <dbReference type="ChEBI" id="CHEBI:30616"/>
        <dbReference type="ChEBI" id="CHEBI:33019"/>
        <dbReference type="ChEBI" id="CHEBI:78442"/>
        <dbReference type="ChEBI" id="CHEBI:78520"/>
        <dbReference type="ChEBI" id="CHEBI:456215"/>
        <dbReference type="EC" id="6.1.1.17"/>
    </reaction>
</comment>
<dbReference type="InterPro" id="IPR000924">
    <property type="entry name" value="Glu/Gln-tRNA-synth"/>
</dbReference>
<evidence type="ECO:0000256" key="1">
    <source>
        <dbReference type="ARBA" id="ARBA00007894"/>
    </source>
</evidence>
<dbReference type="HAMAP" id="MF_00022">
    <property type="entry name" value="Glu_tRNA_synth_type1"/>
    <property type="match status" value="1"/>
</dbReference>
<gene>
    <name evidence="7" type="primary">gltX</name>
    <name evidence="10" type="ORF">A2936_03670</name>
</gene>
<dbReference type="Gene3D" id="3.40.50.620">
    <property type="entry name" value="HUPs"/>
    <property type="match status" value="1"/>
</dbReference>
<evidence type="ECO:0000259" key="8">
    <source>
        <dbReference type="Pfam" id="PF00749"/>
    </source>
</evidence>
<dbReference type="InterPro" id="IPR049940">
    <property type="entry name" value="GluQ/Sye"/>
</dbReference>
<keyword evidence="4 7" id="KW-0067">ATP-binding</keyword>
<dbReference type="GO" id="GO:0006424">
    <property type="term" value="P:glutamyl-tRNA aminoacylation"/>
    <property type="evidence" value="ECO:0007669"/>
    <property type="project" value="UniProtKB-UniRule"/>
</dbReference>
<dbReference type="Proteomes" id="UP000176846">
    <property type="component" value="Unassembled WGS sequence"/>
</dbReference>
<dbReference type="EC" id="6.1.1.17" evidence="7"/>
<feature type="binding site" evidence="7">
    <location>
        <position position="259"/>
    </location>
    <ligand>
        <name>ATP</name>
        <dbReference type="ChEBI" id="CHEBI:30616"/>
    </ligand>
</feature>
<dbReference type="GO" id="GO:0008270">
    <property type="term" value="F:zinc ion binding"/>
    <property type="evidence" value="ECO:0007669"/>
    <property type="project" value="InterPro"/>
</dbReference>
<dbReference type="InterPro" id="IPR033910">
    <property type="entry name" value="GluRS_core"/>
</dbReference>
<dbReference type="FunFam" id="3.40.50.620:FF:000045">
    <property type="entry name" value="Glutamate--tRNA ligase, mitochondrial"/>
    <property type="match status" value="1"/>
</dbReference>
<dbReference type="PRINTS" id="PR00987">
    <property type="entry name" value="TRNASYNTHGLU"/>
</dbReference>
<evidence type="ECO:0000256" key="2">
    <source>
        <dbReference type="ARBA" id="ARBA00022598"/>
    </source>
</evidence>
<evidence type="ECO:0000256" key="6">
    <source>
        <dbReference type="ARBA" id="ARBA00023146"/>
    </source>
</evidence>
<dbReference type="PANTHER" id="PTHR43311:SF2">
    <property type="entry name" value="GLUTAMATE--TRNA LIGASE, MITOCHONDRIAL-RELATED"/>
    <property type="match status" value="1"/>
</dbReference>
<feature type="domain" description="Aminoacyl-tRNA synthetase class I anticodon-binding" evidence="9">
    <location>
        <begin position="339"/>
        <end position="484"/>
    </location>
</feature>
<evidence type="ECO:0000256" key="7">
    <source>
        <dbReference type="HAMAP-Rule" id="MF_00022"/>
    </source>
</evidence>
<evidence type="ECO:0000313" key="11">
    <source>
        <dbReference type="Proteomes" id="UP000176846"/>
    </source>
</evidence>
<evidence type="ECO:0000256" key="5">
    <source>
        <dbReference type="ARBA" id="ARBA00022917"/>
    </source>
</evidence>
<sequence>MPNKKPTKVRTRFAPSPTGDPHIGSIWTALFNWLYAKHHHGNFILRIEDTDQTRLRPGAENKIIEALRWFQINYDEGPDIGGPYGPYRQSERLILYKDYADRLVTSEDAYYCFCAPERLQKLRLEQEKTKKPVGYDGHCRSLNAQESFKRVQSGELSIIRLKIPKIGETTVNDLIRGRVHFKNAVIDDQVLLKSDGWPTYHLASVVDDHLMNIDPVIRAEEWLPSTPKQLIMYKALGWTPPRFAHLPLILGRDRSKLSKRHGSTDILKFRDDGYLPGAIINYLALLGWNPKTSKEFFTREELIDKFDLNTVNKSGAIFDNQKLDWFNAHYLKSLPTLEIIRLAKPYLEQVGAKNLTDNQLEQISLLVAERAKKFSEVPDIVGFLFRQPDYEAKLLNWKTTNPAVTLQKLKRLIKLLESCPESDFSETNLEDIIKTVINEEKLGVGETLWPLRVALTGLKESPGPFITASILGKTKTLSRITQAIKKLS</sequence>
<dbReference type="AlphaFoldDB" id="A0A1F7UXL3"/>
<dbReference type="Pfam" id="PF00749">
    <property type="entry name" value="tRNA-synt_1c"/>
    <property type="match status" value="1"/>
</dbReference>
<reference evidence="10 11" key="1">
    <citation type="journal article" date="2016" name="Nat. Commun.">
        <title>Thousands of microbial genomes shed light on interconnected biogeochemical processes in an aquifer system.</title>
        <authorList>
            <person name="Anantharaman K."/>
            <person name="Brown C.T."/>
            <person name="Hug L.A."/>
            <person name="Sharon I."/>
            <person name="Castelle C.J."/>
            <person name="Probst A.J."/>
            <person name="Thomas B.C."/>
            <person name="Singh A."/>
            <person name="Wilkins M.J."/>
            <person name="Karaoz U."/>
            <person name="Brodie E.L."/>
            <person name="Williams K.H."/>
            <person name="Hubbard S.S."/>
            <person name="Banfield J.F."/>
        </authorList>
    </citation>
    <scope>NUCLEOTIDE SEQUENCE [LARGE SCALE GENOMIC DNA]</scope>
</reference>
<dbReference type="InterPro" id="IPR020058">
    <property type="entry name" value="Glu/Gln-tRNA-synth_Ib_cat-dom"/>
</dbReference>
<evidence type="ECO:0000313" key="10">
    <source>
        <dbReference type="EMBL" id="OGL83020.1"/>
    </source>
</evidence>
<dbReference type="InterPro" id="IPR045462">
    <property type="entry name" value="aa-tRNA-synth_I_cd-bd"/>
</dbReference>
<name>A0A1F7UXL3_9BACT</name>
<keyword evidence="3 7" id="KW-0547">Nucleotide-binding</keyword>
<dbReference type="SUPFAM" id="SSF52374">
    <property type="entry name" value="Nucleotidylyl transferase"/>
    <property type="match status" value="1"/>
</dbReference>
<keyword evidence="5 7" id="KW-0648">Protein biosynthesis</keyword>
<dbReference type="InterPro" id="IPR014729">
    <property type="entry name" value="Rossmann-like_a/b/a_fold"/>
</dbReference>
<feature type="domain" description="Glutamyl/glutaminyl-tRNA synthetase class Ib catalytic" evidence="8">
    <location>
        <begin position="8"/>
        <end position="325"/>
    </location>
</feature>
<dbReference type="InterPro" id="IPR004527">
    <property type="entry name" value="Glu-tRNA-ligase_bac/mito"/>
</dbReference>
<keyword evidence="7" id="KW-0963">Cytoplasm</keyword>
<dbReference type="InterPro" id="IPR008925">
    <property type="entry name" value="aa_tRNA-synth_I_cd-bd_sf"/>
</dbReference>
<comment type="subunit">
    <text evidence="7">Monomer.</text>
</comment>
<dbReference type="CDD" id="cd00808">
    <property type="entry name" value="GluRS_core"/>
    <property type="match status" value="1"/>
</dbReference>
<keyword evidence="6 7" id="KW-0030">Aminoacyl-tRNA synthetase</keyword>
<dbReference type="NCBIfam" id="TIGR00464">
    <property type="entry name" value="gltX_bact"/>
    <property type="match status" value="1"/>
</dbReference>
<dbReference type="EMBL" id="MGEK01000004">
    <property type="protein sequence ID" value="OGL83020.1"/>
    <property type="molecule type" value="Genomic_DNA"/>
</dbReference>
<accession>A0A1F7UXL3</accession>
<comment type="caution">
    <text evidence="7">Lacks conserved residue(s) required for the propagation of feature annotation.</text>
</comment>
<evidence type="ECO:0000256" key="4">
    <source>
        <dbReference type="ARBA" id="ARBA00022840"/>
    </source>
</evidence>
<dbReference type="Gene3D" id="1.10.10.350">
    <property type="match status" value="1"/>
</dbReference>
<protein>
    <recommendedName>
        <fullName evidence="7">Glutamate--tRNA ligase</fullName>
        <ecNumber evidence="7">6.1.1.17</ecNumber>
    </recommendedName>
    <alternativeName>
        <fullName evidence="7">Glutamyl-tRNA synthetase</fullName>
        <shortName evidence="7">GluRS</shortName>
    </alternativeName>
</protein>
<dbReference type="GO" id="GO:0000049">
    <property type="term" value="F:tRNA binding"/>
    <property type="evidence" value="ECO:0007669"/>
    <property type="project" value="InterPro"/>
</dbReference>
<feature type="short sequence motif" description="'KMSKS' region" evidence="7">
    <location>
        <begin position="256"/>
        <end position="260"/>
    </location>
</feature>
<dbReference type="PANTHER" id="PTHR43311">
    <property type="entry name" value="GLUTAMATE--TRNA LIGASE"/>
    <property type="match status" value="1"/>
</dbReference>